<dbReference type="Pfam" id="PF12804">
    <property type="entry name" value="NTP_transf_3"/>
    <property type="match status" value="1"/>
</dbReference>
<reference evidence="3" key="1">
    <citation type="submission" date="2020-12" db="EMBL/GenBank/DDBJ databases">
        <title>Oil enriched cultivation method for isolating marine PHA-producing bacteria.</title>
        <authorList>
            <person name="Zheng W."/>
            <person name="Yu S."/>
            <person name="Huang Y."/>
        </authorList>
    </citation>
    <scope>NUCLEOTIDE SEQUENCE</scope>
    <source>
        <strain evidence="3">SY-2-3</strain>
    </source>
</reference>
<dbReference type="RefSeq" id="WP_206928134.1">
    <property type="nucleotide sequence ID" value="NZ_JAEKJW010000003.1"/>
</dbReference>
<keyword evidence="1" id="KW-0460">Magnesium</keyword>
<proteinExistence type="predicted"/>
<dbReference type="EMBL" id="JAEKJW010000003">
    <property type="protein sequence ID" value="MBN8198238.1"/>
    <property type="molecule type" value="Genomic_DNA"/>
</dbReference>
<dbReference type="CDD" id="cd04182">
    <property type="entry name" value="GT_2_like_f"/>
    <property type="match status" value="1"/>
</dbReference>
<evidence type="ECO:0000256" key="1">
    <source>
        <dbReference type="ARBA" id="ARBA00022842"/>
    </source>
</evidence>
<dbReference type="PANTHER" id="PTHR43777">
    <property type="entry name" value="MOLYBDENUM COFACTOR CYTIDYLYLTRANSFERASE"/>
    <property type="match status" value="1"/>
</dbReference>
<feature type="domain" description="MobA-like NTP transferase" evidence="2">
    <location>
        <begin position="14"/>
        <end position="171"/>
    </location>
</feature>
<dbReference type="InterPro" id="IPR025877">
    <property type="entry name" value="MobA-like_NTP_Trfase"/>
</dbReference>
<dbReference type="Proteomes" id="UP000664405">
    <property type="component" value="Unassembled WGS sequence"/>
</dbReference>
<organism evidence="3 4">
    <name type="scientific">Thalassospira povalilytica</name>
    <dbReference type="NCBI Taxonomy" id="732237"/>
    <lineage>
        <taxon>Bacteria</taxon>
        <taxon>Pseudomonadati</taxon>
        <taxon>Pseudomonadota</taxon>
        <taxon>Alphaproteobacteria</taxon>
        <taxon>Rhodospirillales</taxon>
        <taxon>Thalassospiraceae</taxon>
        <taxon>Thalassospira</taxon>
    </lineage>
</organism>
<dbReference type="GO" id="GO:0016779">
    <property type="term" value="F:nucleotidyltransferase activity"/>
    <property type="evidence" value="ECO:0007669"/>
    <property type="project" value="UniProtKB-ARBA"/>
</dbReference>
<dbReference type="AlphaFoldDB" id="A0A8I1MA52"/>
<protein>
    <submittedName>
        <fullName evidence="3">Nucleotidyltransferase family protein</fullName>
    </submittedName>
</protein>
<keyword evidence="3" id="KW-0808">Transferase</keyword>
<gene>
    <name evidence="3" type="ORF">JF547_17350</name>
</gene>
<name>A0A8I1MA52_9PROT</name>
<dbReference type="SUPFAM" id="SSF53448">
    <property type="entry name" value="Nucleotide-diphospho-sugar transferases"/>
    <property type="match status" value="1"/>
</dbReference>
<comment type="caution">
    <text evidence="3">The sequence shown here is derived from an EMBL/GenBank/DDBJ whole genome shotgun (WGS) entry which is preliminary data.</text>
</comment>
<accession>A0A8I1MA52</accession>
<evidence type="ECO:0000313" key="4">
    <source>
        <dbReference type="Proteomes" id="UP000664405"/>
    </source>
</evidence>
<dbReference type="PANTHER" id="PTHR43777:SF1">
    <property type="entry name" value="MOLYBDENUM COFACTOR CYTIDYLYLTRANSFERASE"/>
    <property type="match status" value="1"/>
</dbReference>
<evidence type="ECO:0000259" key="2">
    <source>
        <dbReference type="Pfam" id="PF12804"/>
    </source>
</evidence>
<dbReference type="InterPro" id="IPR029044">
    <property type="entry name" value="Nucleotide-diphossugar_trans"/>
</dbReference>
<dbReference type="Gene3D" id="3.90.550.10">
    <property type="entry name" value="Spore Coat Polysaccharide Biosynthesis Protein SpsA, Chain A"/>
    <property type="match status" value="1"/>
</dbReference>
<sequence length="214" mass="22157">MTPHSNHPAPKCAALILAAGESARFGGRKQLADIHGVPMIRHTIDALASLPGLDRFVVLGAFGDEIRPVIGTDCHIVDNPDWASGMGSSIAAGIKAIAKNGDYDAVLIALCDQVRLGRGDYQKLIGSFDGEHIIATRYSGGFGVPALFPASLFSELAILSGPSGARAILNGADHDVIGLELEAARFDIDTRDDLNAVLSMPAGSAVSGKPGFSG</sequence>
<evidence type="ECO:0000313" key="3">
    <source>
        <dbReference type="EMBL" id="MBN8198238.1"/>
    </source>
</evidence>